<dbReference type="HOGENOM" id="CLU_2654911_0_0_1"/>
<evidence type="ECO:0000313" key="3">
    <source>
        <dbReference type="Proteomes" id="UP000001194"/>
    </source>
</evidence>
<sequence length="76" mass="8013">MHMPFTPPPRSTRKAQGFASQPGSPYSGAATRKLESASLAFSLKDCHLAHPSLLEDCNILLSEAPIAAVCGCVQTT</sequence>
<feature type="region of interest" description="Disordered" evidence="1">
    <location>
        <begin position="1"/>
        <end position="29"/>
    </location>
</feature>
<protein>
    <submittedName>
        <fullName evidence="2">Predicted protein</fullName>
    </submittedName>
</protein>
<organism evidence="3">
    <name type="scientific">Laccaria bicolor (strain S238N-H82 / ATCC MYA-4686)</name>
    <name type="common">Bicoloured deceiver</name>
    <name type="synonym">Laccaria laccata var. bicolor</name>
    <dbReference type="NCBI Taxonomy" id="486041"/>
    <lineage>
        <taxon>Eukaryota</taxon>
        <taxon>Fungi</taxon>
        <taxon>Dikarya</taxon>
        <taxon>Basidiomycota</taxon>
        <taxon>Agaricomycotina</taxon>
        <taxon>Agaricomycetes</taxon>
        <taxon>Agaricomycetidae</taxon>
        <taxon>Agaricales</taxon>
        <taxon>Agaricineae</taxon>
        <taxon>Hydnangiaceae</taxon>
        <taxon>Laccaria</taxon>
    </lineage>
</organism>
<dbReference type="AlphaFoldDB" id="B0DDP4"/>
<dbReference type="GeneID" id="6077836"/>
<feature type="compositionally biased region" description="Pro residues" evidence="1">
    <location>
        <begin position="1"/>
        <end position="10"/>
    </location>
</feature>
<evidence type="ECO:0000256" key="1">
    <source>
        <dbReference type="SAM" id="MobiDB-lite"/>
    </source>
</evidence>
<dbReference type="EMBL" id="DS547105">
    <property type="protein sequence ID" value="EDR07126.1"/>
    <property type="molecule type" value="Genomic_DNA"/>
</dbReference>
<dbReference type="KEGG" id="lbc:LACBIDRAFT_298956"/>
<proteinExistence type="predicted"/>
<gene>
    <name evidence="2" type="ORF">LACBIDRAFT_298956</name>
</gene>
<dbReference type="Proteomes" id="UP000001194">
    <property type="component" value="Unassembled WGS sequence"/>
</dbReference>
<evidence type="ECO:0000313" key="2">
    <source>
        <dbReference type="EMBL" id="EDR07126.1"/>
    </source>
</evidence>
<dbReference type="RefSeq" id="XP_001882057.1">
    <property type="nucleotide sequence ID" value="XM_001882022.1"/>
</dbReference>
<accession>B0DDP4</accession>
<keyword evidence="3" id="KW-1185">Reference proteome</keyword>
<dbReference type="InParanoid" id="B0DDP4"/>
<name>B0DDP4_LACBS</name>
<reference evidence="2 3" key="1">
    <citation type="journal article" date="2008" name="Nature">
        <title>The genome of Laccaria bicolor provides insights into mycorrhizal symbiosis.</title>
        <authorList>
            <person name="Martin F."/>
            <person name="Aerts A."/>
            <person name="Ahren D."/>
            <person name="Brun A."/>
            <person name="Danchin E.G.J."/>
            <person name="Duchaussoy F."/>
            <person name="Gibon J."/>
            <person name="Kohler A."/>
            <person name="Lindquist E."/>
            <person name="Pereda V."/>
            <person name="Salamov A."/>
            <person name="Shapiro H.J."/>
            <person name="Wuyts J."/>
            <person name="Blaudez D."/>
            <person name="Buee M."/>
            <person name="Brokstein P."/>
            <person name="Canbaeck B."/>
            <person name="Cohen D."/>
            <person name="Courty P.E."/>
            <person name="Coutinho P.M."/>
            <person name="Delaruelle C."/>
            <person name="Detter J.C."/>
            <person name="Deveau A."/>
            <person name="DiFazio S."/>
            <person name="Duplessis S."/>
            <person name="Fraissinet-Tachet L."/>
            <person name="Lucic E."/>
            <person name="Frey-Klett P."/>
            <person name="Fourrey C."/>
            <person name="Feussner I."/>
            <person name="Gay G."/>
            <person name="Grimwood J."/>
            <person name="Hoegger P.J."/>
            <person name="Jain P."/>
            <person name="Kilaru S."/>
            <person name="Labbe J."/>
            <person name="Lin Y.C."/>
            <person name="Legue V."/>
            <person name="Le Tacon F."/>
            <person name="Marmeisse R."/>
            <person name="Melayah D."/>
            <person name="Montanini B."/>
            <person name="Muratet M."/>
            <person name="Nehls U."/>
            <person name="Niculita-Hirzel H."/>
            <person name="Oudot-Le Secq M.P."/>
            <person name="Peter M."/>
            <person name="Quesneville H."/>
            <person name="Rajashekar B."/>
            <person name="Reich M."/>
            <person name="Rouhier N."/>
            <person name="Schmutz J."/>
            <person name="Yin T."/>
            <person name="Chalot M."/>
            <person name="Henrissat B."/>
            <person name="Kuees U."/>
            <person name="Lucas S."/>
            <person name="Van de Peer Y."/>
            <person name="Podila G.K."/>
            <person name="Polle A."/>
            <person name="Pukkila P.J."/>
            <person name="Richardson P.M."/>
            <person name="Rouze P."/>
            <person name="Sanders I.R."/>
            <person name="Stajich J.E."/>
            <person name="Tunlid A."/>
            <person name="Tuskan G."/>
            <person name="Grigoriev I.V."/>
        </authorList>
    </citation>
    <scope>NUCLEOTIDE SEQUENCE [LARGE SCALE GENOMIC DNA]</scope>
    <source>
        <strain evidence="3">S238N-H82 / ATCC MYA-4686</strain>
    </source>
</reference>